<comment type="similarity">
    <text evidence="4 5">Belongs to the RlpA family.</text>
</comment>
<evidence type="ECO:0000256" key="5">
    <source>
        <dbReference type="RuleBase" id="RU003495"/>
    </source>
</evidence>
<dbReference type="InterPro" id="IPR036908">
    <property type="entry name" value="RlpA-like_sf"/>
</dbReference>
<dbReference type="Pfam" id="PF05036">
    <property type="entry name" value="SPOR"/>
    <property type="match status" value="1"/>
</dbReference>
<dbReference type="PROSITE" id="PS51724">
    <property type="entry name" value="SPOR"/>
    <property type="match status" value="1"/>
</dbReference>
<dbReference type="InterPro" id="IPR009009">
    <property type="entry name" value="RlpA-like_DPBB"/>
</dbReference>
<keyword evidence="3 4" id="KW-0961">Cell wall biogenesis/degradation</keyword>
<keyword evidence="9" id="KW-1185">Reference proteome</keyword>
<comment type="subcellular location">
    <subcellularLocation>
        <location evidence="4">Cell membrane</location>
        <topology evidence="4">Lipid-anchor</topology>
    </subcellularLocation>
</comment>
<dbReference type="InterPro" id="IPR034718">
    <property type="entry name" value="RlpA"/>
</dbReference>
<comment type="function">
    <text evidence="4">Lytic transglycosylase with a strong preference for naked glycan strands that lack stem peptides.</text>
</comment>
<feature type="domain" description="SPOR" evidence="7">
    <location>
        <begin position="228"/>
        <end position="306"/>
    </location>
</feature>
<organism evidence="8 9">
    <name type="scientific">Hyphobacterium marinum</name>
    <dbReference type="NCBI Taxonomy" id="3116574"/>
    <lineage>
        <taxon>Bacteria</taxon>
        <taxon>Pseudomonadati</taxon>
        <taxon>Pseudomonadota</taxon>
        <taxon>Alphaproteobacteria</taxon>
        <taxon>Maricaulales</taxon>
        <taxon>Maricaulaceae</taxon>
        <taxon>Hyphobacterium</taxon>
    </lineage>
</organism>
<sequence>MTAFHRHARLFVAGLAGLALTACASSPDPQVRQASRTRAPQMVIVPNTPVTDFPVIGGETPRFGNPDDQKIGNPYEVAGRTYVPRRDDSYDVVGISSWYGPNFHGRPTSNGEIFDQEALTAAHTTLPIPSLIEVTNLENGRRAVLRLNDRGPFVDDRILDVSRAAARELGFLGAGLAQVRVRYLGPADAEDRAAPSRIFTAEDIADDPIAARVLAAAEPPASGGDTITTSAGLLALQAGAFAERANAEALRARLSGEGEAWIEEATGSAGRIYRVIVGSWPSRAEAEAASRGLRRHGIRDARVVALN</sequence>
<dbReference type="InterPro" id="IPR007730">
    <property type="entry name" value="SPOR-like_dom"/>
</dbReference>
<keyword evidence="4" id="KW-0564">Palmitate</keyword>
<dbReference type="SUPFAM" id="SSF110997">
    <property type="entry name" value="Sporulation related repeat"/>
    <property type="match status" value="1"/>
</dbReference>
<evidence type="ECO:0000313" key="8">
    <source>
        <dbReference type="EMBL" id="MEE2566599.1"/>
    </source>
</evidence>
<gene>
    <name evidence="4" type="primary">rlpA</name>
    <name evidence="8" type="ORF">V0U35_07875</name>
</gene>
<dbReference type="PANTHER" id="PTHR34183:SF1">
    <property type="entry name" value="ENDOLYTIC PEPTIDOGLYCAN TRANSGLYCOSYLASE RLPA"/>
    <property type="match status" value="1"/>
</dbReference>
<protein>
    <recommendedName>
        <fullName evidence="4">Endolytic peptidoglycan transglycosylase RlpA</fullName>
        <ecNumber evidence="4">4.2.2.-</ecNumber>
    </recommendedName>
</protein>
<keyword evidence="1 6" id="KW-0732">Signal</keyword>
<evidence type="ECO:0000313" key="9">
    <source>
        <dbReference type="Proteomes" id="UP001310692"/>
    </source>
</evidence>
<evidence type="ECO:0000256" key="4">
    <source>
        <dbReference type="HAMAP-Rule" id="MF_02071"/>
    </source>
</evidence>
<keyword evidence="4" id="KW-0472">Membrane</keyword>
<feature type="chain" id="PRO_5045137223" description="Endolytic peptidoglycan transglycosylase RlpA" evidence="6">
    <location>
        <begin position="25"/>
        <end position="307"/>
    </location>
</feature>
<dbReference type="PANTHER" id="PTHR34183">
    <property type="entry name" value="ENDOLYTIC PEPTIDOGLYCAN TRANSGLYCOSYLASE RLPA"/>
    <property type="match status" value="1"/>
</dbReference>
<dbReference type="EMBL" id="JAZDRO010000003">
    <property type="protein sequence ID" value="MEE2566599.1"/>
    <property type="molecule type" value="Genomic_DNA"/>
</dbReference>
<keyword evidence="4" id="KW-0449">Lipoprotein</keyword>
<keyword evidence="4" id="KW-1003">Cell membrane</keyword>
<dbReference type="Pfam" id="PF03330">
    <property type="entry name" value="DPBB_1"/>
    <property type="match status" value="1"/>
</dbReference>
<reference evidence="8 9" key="1">
    <citation type="submission" date="2024-01" db="EMBL/GenBank/DDBJ databases">
        <title>Hyphobacterium bacterium isolated from marine sediment.</title>
        <authorList>
            <person name="Zhao S."/>
        </authorList>
    </citation>
    <scope>NUCLEOTIDE SEQUENCE [LARGE SCALE GENOMIC DNA]</scope>
    <source>
        <strain evidence="8 9">Y60-23</strain>
    </source>
</reference>
<evidence type="ECO:0000256" key="6">
    <source>
        <dbReference type="SAM" id="SignalP"/>
    </source>
</evidence>
<dbReference type="EC" id="4.2.2.-" evidence="4"/>
<dbReference type="CDD" id="cd22268">
    <property type="entry name" value="DPBB_RlpA-like"/>
    <property type="match status" value="1"/>
</dbReference>
<name>A0ABU7LYH6_9PROT</name>
<keyword evidence="2 4" id="KW-0456">Lyase</keyword>
<dbReference type="Gene3D" id="2.40.40.10">
    <property type="entry name" value="RlpA-like domain"/>
    <property type="match status" value="1"/>
</dbReference>
<evidence type="ECO:0000259" key="7">
    <source>
        <dbReference type="PROSITE" id="PS51724"/>
    </source>
</evidence>
<dbReference type="InterPro" id="IPR036680">
    <property type="entry name" value="SPOR-like_sf"/>
</dbReference>
<dbReference type="Proteomes" id="UP001310692">
    <property type="component" value="Unassembled WGS sequence"/>
</dbReference>
<accession>A0ABU7LYH6</accession>
<proteinExistence type="inferred from homology"/>
<evidence type="ECO:0000256" key="2">
    <source>
        <dbReference type="ARBA" id="ARBA00023239"/>
    </source>
</evidence>
<dbReference type="Gene3D" id="3.30.70.1070">
    <property type="entry name" value="Sporulation related repeat"/>
    <property type="match status" value="1"/>
</dbReference>
<dbReference type="PROSITE" id="PS51257">
    <property type="entry name" value="PROKAR_LIPOPROTEIN"/>
    <property type="match status" value="1"/>
</dbReference>
<comment type="caution">
    <text evidence="8">The sequence shown here is derived from an EMBL/GenBank/DDBJ whole genome shotgun (WGS) entry which is preliminary data.</text>
</comment>
<dbReference type="InterPro" id="IPR012997">
    <property type="entry name" value="RplA"/>
</dbReference>
<evidence type="ECO:0000256" key="1">
    <source>
        <dbReference type="ARBA" id="ARBA00022729"/>
    </source>
</evidence>
<dbReference type="SUPFAM" id="SSF50685">
    <property type="entry name" value="Barwin-like endoglucanases"/>
    <property type="match status" value="1"/>
</dbReference>
<evidence type="ECO:0000256" key="3">
    <source>
        <dbReference type="ARBA" id="ARBA00023316"/>
    </source>
</evidence>
<feature type="signal peptide" evidence="6">
    <location>
        <begin position="1"/>
        <end position="24"/>
    </location>
</feature>
<dbReference type="NCBIfam" id="TIGR00413">
    <property type="entry name" value="rlpA"/>
    <property type="match status" value="1"/>
</dbReference>
<dbReference type="HAMAP" id="MF_02071">
    <property type="entry name" value="RlpA"/>
    <property type="match status" value="1"/>
</dbReference>
<dbReference type="RefSeq" id="WP_330196147.1">
    <property type="nucleotide sequence ID" value="NZ_JAZDRO010000003.1"/>
</dbReference>